<protein>
    <submittedName>
        <fullName evidence="1">FAD-binding domain-containing protein</fullName>
    </submittedName>
</protein>
<comment type="caution">
    <text evidence="1">The sequence shown here is derived from an EMBL/GenBank/DDBJ whole genome shotgun (WGS) entry which is preliminary data.</text>
</comment>
<reference evidence="1 2" key="1">
    <citation type="submission" date="2023-01" db="EMBL/GenBank/DDBJ databases">
        <title>Analysis of 21 Apiospora genomes using comparative genomics revels a genus with tremendous synthesis potential of carbohydrate active enzymes and secondary metabolites.</title>
        <authorList>
            <person name="Sorensen T."/>
        </authorList>
    </citation>
    <scope>NUCLEOTIDE SEQUENCE [LARGE SCALE GENOMIC DNA]</scope>
    <source>
        <strain evidence="1 2">CBS 117206</strain>
    </source>
</reference>
<evidence type="ECO:0000313" key="1">
    <source>
        <dbReference type="EMBL" id="KAK8130631.1"/>
    </source>
</evidence>
<name>A0AAW0RA10_9PEZI</name>
<sequence length="109" mass="11556">MNRQSAATLPPEMGILLHNYAWSPAISTTEPVSILSINFAGYASKVAPYAGPFKALRPVSMAEGETPYSQIAKASGTDVGDPLCAHGTQPMQFAPDLSTYNITTNRAVL</sequence>
<proteinExistence type="predicted"/>
<dbReference type="AlphaFoldDB" id="A0AAW0RA10"/>
<keyword evidence="2" id="KW-1185">Reference proteome</keyword>
<organism evidence="1 2">
    <name type="scientific">Apiospora kogelbergensis</name>
    <dbReference type="NCBI Taxonomy" id="1337665"/>
    <lineage>
        <taxon>Eukaryota</taxon>
        <taxon>Fungi</taxon>
        <taxon>Dikarya</taxon>
        <taxon>Ascomycota</taxon>
        <taxon>Pezizomycotina</taxon>
        <taxon>Sordariomycetes</taxon>
        <taxon>Xylariomycetidae</taxon>
        <taxon>Amphisphaeriales</taxon>
        <taxon>Apiosporaceae</taxon>
        <taxon>Apiospora</taxon>
    </lineage>
</organism>
<dbReference type="Proteomes" id="UP001392437">
    <property type="component" value="Unassembled WGS sequence"/>
</dbReference>
<evidence type="ECO:0000313" key="2">
    <source>
        <dbReference type="Proteomes" id="UP001392437"/>
    </source>
</evidence>
<accession>A0AAW0RA10</accession>
<gene>
    <name evidence="1" type="ORF">PG999_003011</name>
</gene>
<dbReference type="EMBL" id="JAQQWP010000002">
    <property type="protein sequence ID" value="KAK8130631.1"/>
    <property type="molecule type" value="Genomic_DNA"/>
</dbReference>